<feature type="region of interest" description="Disordered" evidence="1">
    <location>
        <begin position="84"/>
        <end position="106"/>
    </location>
</feature>
<name>A0AAV3YUY5_9GAST</name>
<accession>A0AAV3YUY5</accession>
<organism evidence="2 3">
    <name type="scientific">Plakobranchus ocellatus</name>
    <dbReference type="NCBI Taxonomy" id="259542"/>
    <lineage>
        <taxon>Eukaryota</taxon>
        <taxon>Metazoa</taxon>
        <taxon>Spiralia</taxon>
        <taxon>Lophotrochozoa</taxon>
        <taxon>Mollusca</taxon>
        <taxon>Gastropoda</taxon>
        <taxon>Heterobranchia</taxon>
        <taxon>Euthyneura</taxon>
        <taxon>Panpulmonata</taxon>
        <taxon>Sacoglossa</taxon>
        <taxon>Placobranchoidea</taxon>
        <taxon>Plakobranchidae</taxon>
        <taxon>Plakobranchus</taxon>
    </lineage>
</organism>
<evidence type="ECO:0000313" key="3">
    <source>
        <dbReference type="Proteomes" id="UP000735302"/>
    </source>
</evidence>
<comment type="caution">
    <text evidence="2">The sequence shown here is derived from an EMBL/GenBank/DDBJ whole genome shotgun (WGS) entry which is preliminary data.</text>
</comment>
<dbReference type="Proteomes" id="UP000735302">
    <property type="component" value="Unassembled WGS sequence"/>
</dbReference>
<gene>
    <name evidence="2" type="ORF">PoB_001374600</name>
</gene>
<dbReference type="EMBL" id="BLXT01001679">
    <property type="protein sequence ID" value="GFN87240.1"/>
    <property type="molecule type" value="Genomic_DNA"/>
</dbReference>
<protein>
    <submittedName>
        <fullName evidence="2">Uncharacterized protein</fullName>
    </submittedName>
</protein>
<proteinExistence type="predicted"/>
<feature type="compositionally biased region" description="Pro residues" evidence="1">
    <location>
        <begin position="97"/>
        <end position="106"/>
    </location>
</feature>
<dbReference type="AlphaFoldDB" id="A0AAV3YUY5"/>
<reference evidence="2 3" key="1">
    <citation type="journal article" date="2021" name="Elife">
        <title>Chloroplast acquisition without the gene transfer in kleptoplastic sea slugs, Plakobranchus ocellatus.</title>
        <authorList>
            <person name="Maeda T."/>
            <person name="Takahashi S."/>
            <person name="Yoshida T."/>
            <person name="Shimamura S."/>
            <person name="Takaki Y."/>
            <person name="Nagai Y."/>
            <person name="Toyoda A."/>
            <person name="Suzuki Y."/>
            <person name="Arimoto A."/>
            <person name="Ishii H."/>
            <person name="Satoh N."/>
            <person name="Nishiyama T."/>
            <person name="Hasebe M."/>
            <person name="Maruyama T."/>
            <person name="Minagawa J."/>
            <person name="Obokata J."/>
            <person name="Shigenobu S."/>
        </authorList>
    </citation>
    <scope>NUCLEOTIDE SEQUENCE [LARGE SCALE GENOMIC DNA]</scope>
</reference>
<sequence length="106" mass="11709">MAKCLQEEAEAISLIWSLQREINGASTRQSSVCSGAQHLRGEEWGARKSALLLHGEWRVRGSGEVRGERRRDWGDMSLSKDLLPTTLARDGAGPATKLPPVPKVFR</sequence>
<evidence type="ECO:0000313" key="2">
    <source>
        <dbReference type="EMBL" id="GFN87240.1"/>
    </source>
</evidence>
<keyword evidence="3" id="KW-1185">Reference proteome</keyword>
<evidence type="ECO:0000256" key="1">
    <source>
        <dbReference type="SAM" id="MobiDB-lite"/>
    </source>
</evidence>